<organism evidence="2 3">
    <name type="scientific">Lacticaseibacillus yichunensis</name>
    <dbReference type="NCBI Taxonomy" id="2486015"/>
    <lineage>
        <taxon>Bacteria</taxon>
        <taxon>Bacillati</taxon>
        <taxon>Bacillota</taxon>
        <taxon>Bacilli</taxon>
        <taxon>Lactobacillales</taxon>
        <taxon>Lactobacillaceae</taxon>
        <taxon>Lacticaseibacillus</taxon>
    </lineage>
</organism>
<accession>A0ABW4CN84</accession>
<protein>
    <submittedName>
        <fullName evidence="2">Uncharacterized protein</fullName>
    </submittedName>
</protein>
<sequence length="133" mass="14901">MTKTRTPSPYEQAHPHYVKNLGRLMVLFIGGGFILAVACDIWMTIKGYRGPWYLGRDSFGHMGNTNISPFVFFLILGLLLTTLAAMLMDWQSTWQRARTAPKPFIGTVVAIAVMIGLLIVFGPDIWHFLSQVA</sequence>
<proteinExistence type="predicted"/>
<feature type="transmembrane region" description="Helical" evidence="1">
    <location>
        <begin position="65"/>
        <end position="87"/>
    </location>
</feature>
<keyword evidence="1" id="KW-0812">Transmembrane</keyword>
<keyword evidence="3" id="KW-1185">Reference proteome</keyword>
<name>A0ABW4CN84_9LACO</name>
<evidence type="ECO:0000313" key="3">
    <source>
        <dbReference type="Proteomes" id="UP001597192"/>
    </source>
</evidence>
<reference evidence="3" key="1">
    <citation type="journal article" date="2019" name="Int. J. Syst. Evol. Microbiol.">
        <title>The Global Catalogue of Microorganisms (GCM) 10K type strain sequencing project: providing services to taxonomists for standard genome sequencing and annotation.</title>
        <authorList>
            <consortium name="The Broad Institute Genomics Platform"/>
            <consortium name="The Broad Institute Genome Sequencing Center for Infectious Disease"/>
            <person name="Wu L."/>
            <person name="Ma J."/>
        </authorList>
    </citation>
    <scope>NUCLEOTIDE SEQUENCE [LARGE SCALE GENOMIC DNA]</scope>
    <source>
        <strain evidence="3">CCM 8947</strain>
    </source>
</reference>
<dbReference type="RefSeq" id="WP_125697383.1">
    <property type="nucleotide sequence ID" value="NZ_JBHTOG010000036.1"/>
</dbReference>
<feature type="transmembrane region" description="Helical" evidence="1">
    <location>
        <begin position="21"/>
        <end position="45"/>
    </location>
</feature>
<evidence type="ECO:0000256" key="1">
    <source>
        <dbReference type="SAM" id="Phobius"/>
    </source>
</evidence>
<keyword evidence="1" id="KW-1133">Transmembrane helix</keyword>
<feature type="transmembrane region" description="Helical" evidence="1">
    <location>
        <begin position="108"/>
        <end position="129"/>
    </location>
</feature>
<evidence type="ECO:0000313" key="2">
    <source>
        <dbReference type="EMBL" id="MFD1432400.1"/>
    </source>
</evidence>
<keyword evidence="1" id="KW-0472">Membrane</keyword>
<dbReference type="EMBL" id="JBHTOG010000036">
    <property type="protein sequence ID" value="MFD1432400.1"/>
    <property type="molecule type" value="Genomic_DNA"/>
</dbReference>
<dbReference type="Proteomes" id="UP001597192">
    <property type="component" value="Unassembled WGS sequence"/>
</dbReference>
<comment type="caution">
    <text evidence="2">The sequence shown here is derived from an EMBL/GenBank/DDBJ whole genome shotgun (WGS) entry which is preliminary data.</text>
</comment>
<gene>
    <name evidence="2" type="ORF">ACFQ47_06850</name>
</gene>